<dbReference type="GO" id="GO:0016787">
    <property type="term" value="F:hydrolase activity"/>
    <property type="evidence" value="ECO:0007669"/>
    <property type="project" value="UniProtKB-KW"/>
</dbReference>
<gene>
    <name evidence="2" type="ORF">FXN65_13760</name>
</gene>
<dbReference type="GO" id="GO:0006083">
    <property type="term" value="P:acetate metabolic process"/>
    <property type="evidence" value="ECO:0007669"/>
    <property type="project" value="InterPro"/>
</dbReference>
<dbReference type="InterPro" id="IPR026888">
    <property type="entry name" value="AcetylCoA_hyd_C"/>
</dbReference>
<dbReference type="Proteomes" id="UP000327179">
    <property type="component" value="Chromosome"/>
</dbReference>
<dbReference type="InterPro" id="IPR038460">
    <property type="entry name" value="AcetylCoA_hyd_C_sf"/>
</dbReference>
<feature type="domain" description="Acetyl-CoA hydrolase/transferase C-terminal" evidence="1">
    <location>
        <begin position="258"/>
        <end position="408"/>
    </location>
</feature>
<sequence length="411" mass="43446">MTDEISLEALDFSALILPGDRVVWGQGGAEPQALTARLMAQREAIGTFRAFVGMSLSEAASPAHGAQVQFQSYTGAGRNRALAREQRLGILPCHYTQLAQALAPVDVLLLQVAEGPEGFSFSIAAEYLVPLVKSARLVIAEVNDQAPWTYGEGIDPSDIDLLVRSSLSPLEVPSGAIGDVERAIAGHIGGLVEDGSTLQLGLGSLPEAILDGLRWHRDLGIHSGAIGDKVAELMECGVITNRRKSIDSGVTVAGVMFGGERIYRYAHCNPLIQIRSTTYTHAPDVLASIDRFVSINSAIEVDLTGQINAEVAGAAYVGAVGGAMDFIRGAHASRGGLPIIALQATALKGTQSRVVGQLNGPVSTPRADAGLIVTEYGVADLRGCDLRERARRMIDIAHPDFKEALALEARL</sequence>
<keyword evidence="3" id="KW-1185">Reference proteome</keyword>
<dbReference type="Pfam" id="PF13336">
    <property type="entry name" value="AcetylCoA_hyd_C"/>
    <property type="match status" value="1"/>
</dbReference>
<dbReference type="GO" id="GO:0008775">
    <property type="term" value="F:acetate CoA-transferase activity"/>
    <property type="evidence" value="ECO:0007669"/>
    <property type="project" value="InterPro"/>
</dbReference>
<organism evidence="2 3">
    <name type="scientific">Metapseudomonas lalkuanensis</name>
    <dbReference type="NCBI Taxonomy" id="2604832"/>
    <lineage>
        <taxon>Bacteria</taxon>
        <taxon>Pseudomonadati</taxon>
        <taxon>Pseudomonadota</taxon>
        <taxon>Gammaproteobacteria</taxon>
        <taxon>Pseudomonadales</taxon>
        <taxon>Pseudomonadaceae</taxon>
        <taxon>Metapseudomonas</taxon>
    </lineage>
</organism>
<dbReference type="RefSeq" id="WP_151133730.1">
    <property type="nucleotide sequence ID" value="NZ_CP043311.1"/>
</dbReference>
<reference evidence="2 3" key="1">
    <citation type="submission" date="2019-08" db="EMBL/GenBank/DDBJ databases">
        <title>Whole-genome Sequencing of e-waste polymer degrading bacterium Pseudomonas sp. strain PE08.</title>
        <authorList>
            <person name="Kirdat K."/>
            <person name="Debbarma P."/>
            <person name="Narawade N."/>
            <person name="Suyal D."/>
            <person name="Thorat V."/>
            <person name="Shouche Y."/>
            <person name="Goel R."/>
            <person name="Yadav A."/>
        </authorList>
    </citation>
    <scope>NUCLEOTIDE SEQUENCE [LARGE SCALE GENOMIC DNA]</scope>
    <source>
        <strain evidence="2 3">PE08</strain>
    </source>
</reference>
<dbReference type="PANTHER" id="PTHR21432">
    <property type="entry name" value="ACETYL-COA HYDROLASE-RELATED"/>
    <property type="match status" value="1"/>
</dbReference>
<accession>A0A5J6QJZ4</accession>
<proteinExistence type="predicted"/>
<keyword evidence="2" id="KW-0378">Hydrolase</keyword>
<dbReference type="InterPro" id="IPR046433">
    <property type="entry name" value="ActCoA_hydro"/>
</dbReference>
<dbReference type="Gene3D" id="3.40.1080.10">
    <property type="entry name" value="Glutaconate Coenzyme A-transferase"/>
    <property type="match status" value="1"/>
</dbReference>
<dbReference type="PANTHER" id="PTHR21432:SF20">
    <property type="entry name" value="ACETYL-COA HYDROLASE"/>
    <property type="match status" value="1"/>
</dbReference>
<protein>
    <submittedName>
        <fullName evidence="2">Acetyl-CoA hydrolase/transferase family protein</fullName>
    </submittedName>
</protein>
<dbReference type="AlphaFoldDB" id="A0A5J6QJZ4"/>
<dbReference type="InterPro" id="IPR037171">
    <property type="entry name" value="NagB/RpiA_transferase-like"/>
</dbReference>
<evidence type="ECO:0000313" key="3">
    <source>
        <dbReference type="Proteomes" id="UP000327179"/>
    </source>
</evidence>
<dbReference type="KEGG" id="plal:FXN65_13760"/>
<dbReference type="Gene3D" id="3.30.750.70">
    <property type="entry name" value="4-hydroxybutyrate coenzyme like domains"/>
    <property type="match status" value="1"/>
</dbReference>
<evidence type="ECO:0000313" key="2">
    <source>
        <dbReference type="EMBL" id="QEY63078.1"/>
    </source>
</evidence>
<keyword evidence="2" id="KW-0808">Transferase</keyword>
<dbReference type="EMBL" id="CP043311">
    <property type="protein sequence ID" value="QEY63078.1"/>
    <property type="molecule type" value="Genomic_DNA"/>
</dbReference>
<name>A0A5J6QJZ4_9GAMM</name>
<dbReference type="SUPFAM" id="SSF100950">
    <property type="entry name" value="NagB/RpiA/CoA transferase-like"/>
    <property type="match status" value="2"/>
</dbReference>
<dbReference type="Gene3D" id="3.40.1080.20">
    <property type="entry name" value="Acetyl-CoA hydrolase/transferase C-terminal domain"/>
    <property type="match status" value="1"/>
</dbReference>
<evidence type="ECO:0000259" key="1">
    <source>
        <dbReference type="Pfam" id="PF13336"/>
    </source>
</evidence>